<proteinExistence type="inferred from homology"/>
<keyword evidence="3" id="KW-0786">Thiamine pyrophosphate</keyword>
<reference evidence="5" key="1">
    <citation type="submission" date="2020-10" db="EMBL/GenBank/DDBJ databases">
        <authorList>
            <person name="Gilroy R."/>
        </authorList>
    </citation>
    <scope>NUCLEOTIDE SEQUENCE</scope>
    <source>
        <strain evidence="5">14700</strain>
    </source>
</reference>
<dbReference type="SUPFAM" id="SSF52518">
    <property type="entry name" value="Thiamin diphosphate-binding fold (THDP-binding)"/>
    <property type="match status" value="1"/>
</dbReference>
<gene>
    <name evidence="5" type="ORF">IAA72_02115</name>
</gene>
<comment type="similarity">
    <text evidence="2">Belongs to the transketolase family.</text>
</comment>
<reference evidence="5" key="2">
    <citation type="journal article" date="2021" name="PeerJ">
        <title>Extensive microbial diversity within the chicken gut microbiome revealed by metagenomics and culture.</title>
        <authorList>
            <person name="Gilroy R."/>
            <person name="Ravi A."/>
            <person name="Getino M."/>
            <person name="Pursley I."/>
            <person name="Horton D.L."/>
            <person name="Alikhan N.F."/>
            <person name="Baker D."/>
            <person name="Gharbi K."/>
            <person name="Hall N."/>
            <person name="Watson M."/>
            <person name="Adriaenssens E.M."/>
            <person name="Foster-Nyarko E."/>
            <person name="Jarju S."/>
            <person name="Secka A."/>
            <person name="Antonio M."/>
            <person name="Oren A."/>
            <person name="Chaudhuri R.R."/>
            <person name="La Ragione R."/>
            <person name="Hildebrand F."/>
            <person name="Pallen M.J."/>
        </authorList>
    </citation>
    <scope>NUCLEOTIDE SEQUENCE</scope>
    <source>
        <strain evidence="5">14700</strain>
    </source>
</reference>
<dbReference type="PANTHER" id="PTHR47514">
    <property type="entry name" value="TRANSKETOLASE N-TERMINAL SECTION-RELATED"/>
    <property type="match status" value="1"/>
</dbReference>
<dbReference type="CDD" id="cd02012">
    <property type="entry name" value="TPP_TK"/>
    <property type="match status" value="1"/>
</dbReference>
<dbReference type="Pfam" id="PF00456">
    <property type="entry name" value="Transketolase_N"/>
    <property type="match status" value="1"/>
</dbReference>
<feature type="domain" description="Transketolase N-terminal" evidence="4">
    <location>
        <begin position="16"/>
        <end position="268"/>
    </location>
</feature>
<comment type="cofactor">
    <cofactor evidence="1">
        <name>thiamine diphosphate</name>
        <dbReference type="ChEBI" id="CHEBI:58937"/>
    </cofactor>
</comment>
<dbReference type="InterPro" id="IPR005474">
    <property type="entry name" value="Transketolase_N"/>
</dbReference>
<dbReference type="InterPro" id="IPR029061">
    <property type="entry name" value="THDP-binding"/>
</dbReference>
<sequence>MDKSVLNALKDEAFGIRCSTIREIASFGSGHIGGSMSIVELLTYLYYKEMKVDPQNPKMDDRDRLVVSKGHSGPAVYATLARKGFFPEEWLSTLNQGGTKLPSHCDMTKTPGVDFTGGSLGQGISAAVGIALGQRLKKQDARTFCIIGDGESQEGEVWEAAESAGAWKLDNLFVFLDLNGQQLDGYTKDIIPQLHVPEKWSSFMWDVHEINGQDFEEIEAAINDAKLIKGMPHMIVMNTVKSYGYIPGEGKKANHSMPITKEDAEAAIEALAKREGRV</sequence>
<organism evidence="5 6">
    <name type="scientific">Candidatus Ornithospirochaeta stercoravium</name>
    <dbReference type="NCBI Taxonomy" id="2840897"/>
    <lineage>
        <taxon>Bacteria</taxon>
        <taxon>Pseudomonadati</taxon>
        <taxon>Spirochaetota</taxon>
        <taxon>Spirochaetia</taxon>
        <taxon>Spirochaetales</taxon>
        <taxon>Spirochaetaceae</taxon>
        <taxon>Spirochaetaceae incertae sedis</taxon>
        <taxon>Candidatus Ornithospirochaeta</taxon>
    </lineage>
</organism>
<dbReference type="PANTHER" id="PTHR47514:SF1">
    <property type="entry name" value="TRANSKETOLASE N-TERMINAL SECTION-RELATED"/>
    <property type="match status" value="1"/>
</dbReference>
<dbReference type="Gene3D" id="3.40.50.970">
    <property type="match status" value="1"/>
</dbReference>
<evidence type="ECO:0000259" key="4">
    <source>
        <dbReference type="Pfam" id="PF00456"/>
    </source>
</evidence>
<accession>A0A9D9IB40</accession>
<comment type="caution">
    <text evidence="5">The sequence shown here is derived from an EMBL/GenBank/DDBJ whole genome shotgun (WGS) entry which is preliminary data.</text>
</comment>
<evidence type="ECO:0000313" key="5">
    <source>
        <dbReference type="EMBL" id="MBO8468564.1"/>
    </source>
</evidence>
<evidence type="ECO:0000256" key="3">
    <source>
        <dbReference type="ARBA" id="ARBA00023052"/>
    </source>
</evidence>
<dbReference type="AlphaFoldDB" id="A0A9D9IB40"/>
<evidence type="ECO:0000313" key="6">
    <source>
        <dbReference type="Proteomes" id="UP000810292"/>
    </source>
</evidence>
<protein>
    <submittedName>
        <fullName evidence="5">Transketolase</fullName>
    </submittedName>
</protein>
<evidence type="ECO:0000256" key="2">
    <source>
        <dbReference type="ARBA" id="ARBA00007131"/>
    </source>
</evidence>
<evidence type="ECO:0000256" key="1">
    <source>
        <dbReference type="ARBA" id="ARBA00001964"/>
    </source>
</evidence>
<dbReference type="Proteomes" id="UP000810292">
    <property type="component" value="Unassembled WGS sequence"/>
</dbReference>
<dbReference type="EMBL" id="JADIMF010000032">
    <property type="protein sequence ID" value="MBO8468564.1"/>
    <property type="molecule type" value="Genomic_DNA"/>
</dbReference>
<name>A0A9D9IB40_9SPIO</name>